<proteinExistence type="predicted"/>
<dbReference type="RefSeq" id="WP_069032432.1">
    <property type="nucleotide sequence ID" value="NZ_MDKC01000002.1"/>
</dbReference>
<dbReference type="InterPro" id="IPR038718">
    <property type="entry name" value="SNF2-like_sf"/>
</dbReference>
<reference evidence="7 8" key="1">
    <citation type="submission" date="2016-07" db="EMBL/GenBank/DDBJ databases">
        <authorList>
            <person name="Townsley L."/>
            <person name="Shank E.A."/>
        </authorList>
    </citation>
    <scope>NUCLEOTIDE SEQUENCE [LARGE SCALE GENOMIC DNA]</scope>
    <source>
        <strain evidence="7 8">CH01</strain>
    </source>
</reference>
<evidence type="ECO:0000313" key="8">
    <source>
        <dbReference type="Proteomes" id="UP000094580"/>
    </source>
</evidence>
<dbReference type="Gene3D" id="3.40.50.300">
    <property type="entry name" value="P-loop containing nucleotide triphosphate hydrolases"/>
    <property type="match status" value="1"/>
</dbReference>
<organism evidence="7 8">
    <name type="scientific">Gottfriedia luciferensis</name>
    <dbReference type="NCBI Taxonomy" id="178774"/>
    <lineage>
        <taxon>Bacteria</taxon>
        <taxon>Bacillati</taxon>
        <taxon>Bacillota</taxon>
        <taxon>Bacilli</taxon>
        <taxon>Bacillales</taxon>
        <taxon>Bacillaceae</taxon>
        <taxon>Gottfriedia</taxon>
    </lineage>
</organism>
<name>A0ABX2ZVX8_9BACI</name>
<comment type="caution">
    <text evidence="7">The sequence shown here is derived from an EMBL/GenBank/DDBJ whole genome shotgun (WGS) entry which is preliminary data.</text>
</comment>
<keyword evidence="8" id="KW-1185">Reference proteome</keyword>
<gene>
    <name evidence="7" type="ORF">BED47_03445</name>
</gene>
<keyword evidence="7" id="KW-0067">ATP-binding</keyword>
<keyword evidence="2" id="KW-0862">Zinc</keyword>
<keyword evidence="1" id="KW-0378">Hydrolase</keyword>
<dbReference type="InterPro" id="IPR000330">
    <property type="entry name" value="SNF2_N"/>
</dbReference>
<dbReference type="InterPro" id="IPR027417">
    <property type="entry name" value="P-loop_NTPase"/>
</dbReference>
<dbReference type="InterPro" id="IPR013663">
    <property type="entry name" value="Helicase_SWF/SNF/SWI_bac"/>
</dbReference>
<dbReference type="Gene3D" id="3.40.50.10810">
    <property type="entry name" value="Tandem AAA-ATPase domain"/>
    <property type="match status" value="1"/>
</dbReference>
<dbReference type="SMART" id="SM00490">
    <property type="entry name" value="HELICc"/>
    <property type="match status" value="1"/>
</dbReference>
<dbReference type="SUPFAM" id="SSF52540">
    <property type="entry name" value="P-loop containing nucleoside triphosphate hydrolases"/>
    <property type="match status" value="2"/>
</dbReference>
<dbReference type="Proteomes" id="UP000094580">
    <property type="component" value="Unassembled WGS sequence"/>
</dbReference>
<evidence type="ECO:0000259" key="4">
    <source>
        <dbReference type="PROSITE" id="PS50966"/>
    </source>
</evidence>
<dbReference type="PROSITE" id="PS51192">
    <property type="entry name" value="HELICASE_ATP_BIND_1"/>
    <property type="match status" value="1"/>
</dbReference>
<evidence type="ECO:0000256" key="3">
    <source>
        <dbReference type="SAM" id="Coils"/>
    </source>
</evidence>
<dbReference type="InterPro" id="IPR001650">
    <property type="entry name" value="Helicase_C-like"/>
</dbReference>
<sequence length="1065" mass="123778">MKIKLNHKIIKERCGTVSFKRGDSFYRANKVQIEKYNEVDCTATVLGNEDFTVHIIKEDNGDFYCKCTCPKLASIKTDCQHIAAVLISIFERQKNEGNPSEIDIFIENSHLNRSNGILELFHDKPFRKSGQLKHFDERQIIDFEFICEVVEMNEGYKILGISMAYGKKKVENLRNFLKDVKVGKPSKISAETHFDPNIHCVQNEVNRIWDLLIKLLDDEIMFNDPLTKKNEYMFIPPTIWSQIINLLTVTENVKIIEKGIPFNGISFTEDKLPLEFEIEELNGQYFLTAKGIEQLTIMETYSTVLYRGRIYHLKVEEFNQLVELKQIVKNTADEKIIIPTDQIHLYVEKVIPGLIKLGKVHIPTSLSNRYSETPLSAKLYLDRIKNKLLAGLEFHYDRIVINPLDKKEIQLSKTLIRDEEKELEILQLMEDSSFSKTEGGYFLQNEELEYEFLRNIVPKLEKLTEIYATTAVRNRIFKENKKPQIRVNLKRERTNWLEFKFELDIPEKQIKEVLLALKEKRKYYRLHDGTLYSLETRELQEIKRFLNAVPEQEFDYESVLNLPIKNGLYLLDSAEETSLFKIEDRLNHFYKSLINPNEIVDEVPKAFKNLLRDYQIFGYKWMKNLAKFGFGGILADDMGLGKTIQSLAYIQSLLNEIRSFNTPILIVCPTALTYNWLSEVFKFAPEIQALVIDGNKNERLKIQKELAGIDVIITSYSVLRNDIKWYEKQKFHTVFFDEAQSFKNPFTQTAKVVKKLNADQRFALTGTPIENSLEELWAIYHVVFPELFGGLKEFSNLTRKTISKRVRPFLLRRLKEDVLKELPEKIESKESVELLPEQKKLYAAYLAKLRHDTLKHLAVDKFTLGKNHIKILAGLTRLRQICCHPALFIDGYEGSSAKFEQLFQIIEASKIAGRRVLIFSQFTKMLDLIGRELSIMGEQFFYLDGQTPSEERLSICNRFNAGEHNFFLISLKAGGVGLNLTGADTVILYDNWWNPAVENQATDRAYRFGQMNDVQVIKLVAKGTIEDKMNELQEKKKQLIGEIIETNGKPSFNLTEEDIRELLMF</sequence>
<evidence type="ECO:0000259" key="5">
    <source>
        <dbReference type="PROSITE" id="PS51192"/>
    </source>
</evidence>
<keyword evidence="3" id="KW-0175">Coiled coil</keyword>
<dbReference type="InterPro" id="IPR014001">
    <property type="entry name" value="Helicase_ATP-bd"/>
</dbReference>
<feature type="domain" description="Helicase C-terminal" evidence="6">
    <location>
        <begin position="898"/>
        <end position="1060"/>
    </location>
</feature>
<evidence type="ECO:0000256" key="1">
    <source>
        <dbReference type="ARBA" id="ARBA00022801"/>
    </source>
</evidence>
<feature type="coiled-coil region" evidence="3">
    <location>
        <begin position="1022"/>
        <end position="1049"/>
    </location>
</feature>
<feature type="domain" description="SWIM-type" evidence="4">
    <location>
        <begin position="51"/>
        <end position="90"/>
    </location>
</feature>
<dbReference type="InterPro" id="IPR049730">
    <property type="entry name" value="SNF2/RAD54-like_C"/>
</dbReference>
<dbReference type="InterPro" id="IPR007527">
    <property type="entry name" value="Znf_SWIM"/>
</dbReference>
<keyword evidence="7" id="KW-0347">Helicase</keyword>
<evidence type="ECO:0000256" key="2">
    <source>
        <dbReference type="PROSITE-ProRule" id="PRU00325"/>
    </source>
</evidence>
<evidence type="ECO:0000259" key="6">
    <source>
        <dbReference type="PROSITE" id="PS51194"/>
    </source>
</evidence>
<feature type="domain" description="Helicase ATP-binding" evidence="5">
    <location>
        <begin position="623"/>
        <end position="786"/>
    </location>
</feature>
<dbReference type="Pfam" id="PF00271">
    <property type="entry name" value="Helicase_C"/>
    <property type="match status" value="1"/>
</dbReference>
<dbReference type="SMART" id="SM00487">
    <property type="entry name" value="DEXDc"/>
    <property type="match status" value="1"/>
</dbReference>
<dbReference type="EMBL" id="MDKC01000002">
    <property type="protein sequence ID" value="ODG93356.1"/>
    <property type="molecule type" value="Genomic_DNA"/>
</dbReference>
<accession>A0ABX2ZVX8</accession>
<dbReference type="CDD" id="cd18793">
    <property type="entry name" value="SF2_C_SNF"/>
    <property type="match status" value="1"/>
</dbReference>
<dbReference type="Pfam" id="PF00176">
    <property type="entry name" value="SNF2-rel_dom"/>
    <property type="match status" value="1"/>
</dbReference>
<keyword evidence="2" id="KW-0479">Metal-binding</keyword>
<keyword evidence="7" id="KW-0547">Nucleotide-binding</keyword>
<dbReference type="PROSITE" id="PS51194">
    <property type="entry name" value="HELICASE_CTER"/>
    <property type="match status" value="1"/>
</dbReference>
<dbReference type="PANTHER" id="PTHR10799">
    <property type="entry name" value="SNF2/RAD54 HELICASE FAMILY"/>
    <property type="match status" value="1"/>
</dbReference>
<dbReference type="PROSITE" id="PS50966">
    <property type="entry name" value="ZF_SWIM"/>
    <property type="match status" value="1"/>
</dbReference>
<dbReference type="Pfam" id="PF08455">
    <property type="entry name" value="SNF2_assoc"/>
    <property type="match status" value="1"/>
</dbReference>
<evidence type="ECO:0000313" key="7">
    <source>
        <dbReference type="EMBL" id="ODG93356.1"/>
    </source>
</evidence>
<dbReference type="GO" id="GO:0004386">
    <property type="term" value="F:helicase activity"/>
    <property type="evidence" value="ECO:0007669"/>
    <property type="project" value="UniProtKB-KW"/>
</dbReference>
<keyword evidence="2" id="KW-0863">Zinc-finger</keyword>
<protein>
    <submittedName>
        <fullName evidence="7">Helicase SNF</fullName>
    </submittedName>
</protein>